<dbReference type="InterPro" id="IPR035584">
    <property type="entry name" value="PurF_N"/>
</dbReference>
<feature type="binding site" evidence="7 11">
    <location>
        <position position="454"/>
    </location>
    <ligand>
        <name>[4Fe-4S] cluster</name>
        <dbReference type="ChEBI" id="CHEBI:49883"/>
    </ligand>
</feature>
<keyword evidence="7" id="KW-0004">4Fe-4S</keyword>
<dbReference type="Gene3D" id="3.60.20.10">
    <property type="entry name" value="Glutamine Phosphoribosylpyrophosphate, subunit 1, domain 1"/>
    <property type="match status" value="1"/>
</dbReference>
<feature type="binding site" evidence="7 10">
    <location>
        <position position="301"/>
    </location>
    <ligand>
        <name>Mg(2+)</name>
        <dbReference type="ChEBI" id="CHEBI:18420"/>
    </ligand>
</feature>
<evidence type="ECO:0000256" key="4">
    <source>
        <dbReference type="ARBA" id="ARBA00022679"/>
    </source>
</evidence>
<dbReference type="InterPro" id="IPR000836">
    <property type="entry name" value="PRTase_dom"/>
</dbReference>
<dbReference type="InterPro" id="IPR029055">
    <property type="entry name" value="Ntn_hydrolases_N"/>
</dbReference>
<dbReference type="CDD" id="cd00715">
    <property type="entry name" value="GPATase_N"/>
    <property type="match status" value="1"/>
</dbReference>
<keyword evidence="6 7" id="KW-0315">Glutamine amidotransferase</keyword>
<reference evidence="13 14" key="1">
    <citation type="submission" date="2019-04" db="EMBL/GenBank/DDBJ databases">
        <title>Isachenkonia alkalipeptolytica gen. nov. sp. nov. a new anaerobic, alkiliphilic organothrophic bacterium capable to reduce synthesized ferrihydrite isolated from a soda lake.</title>
        <authorList>
            <person name="Toshchakov S.V."/>
            <person name="Zavarzina D.G."/>
            <person name="Zhilina T.N."/>
            <person name="Kostrikina N.A."/>
            <person name="Kublanov I.V."/>
        </authorList>
    </citation>
    <scope>NUCLEOTIDE SEQUENCE [LARGE SCALE GENOMIC DNA]</scope>
    <source>
        <strain evidence="13 14">Z-1701</strain>
    </source>
</reference>
<keyword evidence="4 7" id="KW-0808">Transferase</keyword>
<dbReference type="RefSeq" id="WP_160718929.1">
    <property type="nucleotide sequence ID" value="NZ_SUMG01000002.1"/>
</dbReference>
<comment type="cofactor">
    <cofactor evidence="7 11">
        <name>[4Fe-4S] cluster</name>
        <dbReference type="ChEBI" id="CHEBI:49883"/>
    </cofactor>
    <text evidence="7 11">Binds 1 [4Fe-4S] cluster per subunit.</text>
</comment>
<dbReference type="Pfam" id="PF00156">
    <property type="entry name" value="Pribosyltran"/>
    <property type="match status" value="1"/>
</dbReference>
<protein>
    <recommendedName>
        <fullName evidence="7">Amidophosphoribosyltransferase</fullName>
        <shortName evidence="7">ATase</shortName>
        <ecNumber evidence="7">2.4.2.14</ecNumber>
    </recommendedName>
    <alternativeName>
        <fullName evidence="7">Glutamine phosphoribosylpyrophosphate amidotransferase</fullName>
        <shortName evidence="7">GPATase</shortName>
    </alternativeName>
</protein>
<dbReference type="AlphaFoldDB" id="A0AA44BCY8"/>
<name>A0AA44BCY8_9CLOT</name>
<keyword evidence="7 10" id="KW-0460">Magnesium</keyword>
<evidence type="ECO:0000313" key="14">
    <source>
        <dbReference type="Proteomes" id="UP000449710"/>
    </source>
</evidence>
<evidence type="ECO:0000313" key="13">
    <source>
        <dbReference type="EMBL" id="NBG87477.1"/>
    </source>
</evidence>
<dbReference type="CDD" id="cd06223">
    <property type="entry name" value="PRTases_typeI"/>
    <property type="match status" value="1"/>
</dbReference>
<dbReference type="SUPFAM" id="SSF56235">
    <property type="entry name" value="N-terminal nucleophile aminohydrolases (Ntn hydrolases)"/>
    <property type="match status" value="1"/>
</dbReference>
<feature type="binding site" evidence="7 10">
    <location>
        <position position="363"/>
    </location>
    <ligand>
        <name>Mg(2+)</name>
        <dbReference type="ChEBI" id="CHEBI:18420"/>
    </ligand>
</feature>
<dbReference type="GO" id="GO:0004044">
    <property type="term" value="F:amidophosphoribosyltransferase activity"/>
    <property type="evidence" value="ECO:0007669"/>
    <property type="project" value="UniProtKB-UniRule"/>
</dbReference>
<evidence type="ECO:0000256" key="3">
    <source>
        <dbReference type="ARBA" id="ARBA00022676"/>
    </source>
</evidence>
<gene>
    <name evidence="7" type="primary">purF</name>
    <name evidence="13" type="ORF">ISALK_03095</name>
</gene>
<dbReference type="HAMAP" id="MF_01931">
    <property type="entry name" value="PurF"/>
    <property type="match status" value="1"/>
</dbReference>
<dbReference type="Proteomes" id="UP000449710">
    <property type="component" value="Unassembled WGS sequence"/>
</dbReference>
<keyword evidence="5 7" id="KW-0658">Purine biosynthesis</keyword>
<dbReference type="PANTHER" id="PTHR11907">
    <property type="entry name" value="AMIDOPHOSPHORIBOSYLTRANSFERASE"/>
    <property type="match status" value="1"/>
</dbReference>
<comment type="pathway">
    <text evidence="1 7 8">Purine metabolism; IMP biosynthesis via de novo pathway; N(1)-(5-phospho-D-ribosyl)glycinamide from 5-phospho-alpha-D-ribose 1-diphosphate: step 1/2.</text>
</comment>
<dbReference type="PIRSF" id="PIRSF000485">
    <property type="entry name" value="Amd_phspho_trans"/>
    <property type="match status" value="1"/>
</dbReference>
<comment type="caution">
    <text evidence="13">The sequence shown here is derived from an EMBL/GenBank/DDBJ whole genome shotgun (WGS) entry which is preliminary data.</text>
</comment>
<dbReference type="PROSITE" id="PS51278">
    <property type="entry name" value="GATASE_TYPE_2"/>
    <property type="match status" value="1"/>
</dbReference>
<dbReference type="InterPro" id="IPR029057">
    <property type="entry name" value="PRTase-like"/>
</dbReference>
<dbReference type="Pfam" id="PF13522">
    <property type="entry name" value="GATase_6"/>
    <property type="match status" value="1"/>
</dbReference>
<evidence type="ECO:0000256" key="2">
    <source>
        <dbReference type="ARBA" id="ARBA00010138"/>
    </source>
</evidence>
<keyword evidence="7 11" id="KW-0408">Iron</keyword>
<feature type="binding site" evidence="7 10">
    <location>
        <position position="364"/>
    </location>
    <ligand>
        <name>Mg(2+)</name>
        <dbReference type="ChEBI" id="CHEBI:18420"/>
    </ligand>
</feature>
<evidence type="ECO:0000256" key="7">
    <source>
        <dbReference type="HAMAP-Rule" id="MF_01931"/>
    </source>
</evidence>
<evidence type="ECO:0000256" key="10">
    <source>
        <dbReference type="PIRSR" id="PIRSR000485-2"/>
    </source>
</evidence>
<keyword evidence="7 10" id="KW-0479">Metal-binding</keyword>
<keyword evidence="14" id="KW-1185">Reference proteome</keyword>
<feature type="binding site" evidence="7 11">
    <location>
        <position position="451"/>
    </location>
    <ligand>
        <name>[4Fe-4S] cluster</name>
        <dbReference type="ChEBI" id="CHEBI:49883"/>
    </ligand>
</feature>
<dbReference type="SUPFAM" id="SSF53271">
    <property type="entry name" value="PRTase-like"/>
    <property type="match status" value="1"/>
</dbReference>
<dbReference type="EMBL" id="SUMG01000002">
    <property type="protein sequence ID" value="NBG87477.1"/>
    <property type="molecule type" value="Genomic_DNA"/>
</dbReference>
<comment type="catalytic activity">
    <reaction evidence="7 8">
        <text>5-phospho-beta-D-ribosylamine + L-glutamate + diphosphate = 5-phospho-alpha-D-ribose 1-diphosphate + L-glutamine + H2O</text>
        <dbReference type="Rhea" id="RHEA:14905"/>
        <dbReference type="ChEBI" id="CHEBI:15377"/>
        <dbReference type="ChEBI" id="CHEBI:29985"/>
        <dbReference type="ChEBI" id="CHEBI:33019"/>
        <dbReference type="ChEBI" id="CHEBI:58017"/>
        <dbReference type="ChEBI" id="CHEBI:58359"/>
        <dbReference type="ChEBI" id="CHEBI:58681"/>
        <dbReference type="EC" id="2.4.2.14"/>
    </reaction>
</comment>
<dbReference type="InterPro" id="IPR005854">
    <property type="entry name" value="PurF"/>
</dbReference>
<dbReference type="EC" id="2.4.2.14" evidence="7"/>
<dbReference type="GO" id="GO:0006189">
    <property type="term" value="P:'de novo' IMP biosynthetic process"/>
    <property type="evidence" value="ECO:0007669"/>
    <property type="project" value="UniProtKB-UniRule"/>
</dbReference>
<comment type="similarity">
    <text evidence="2 7 8">In the C-terminal section; belongs to the purine/pyrimidine phosphoribosyltransferase family.</text>
</comment>
<dbReference type="GO" id="GO:0009113">
    <property type="term" value="P:purine nucleobase biosynthetic process"/>
    <property type="evidence" value="ECO:0007669"/>
    <property type="project" value="UniProtKB-UniRule"/>
</dbReference>
<dbReference type="InterPro" id="IPR017932">
    <property type="entry name" value="GATase_2_dom"/>
</dbReference>
<feature type="binding site" evidence="7 11">
    <location>
        <position position="254"/>
    </location>
    <ligand>
        <name>[4Fe-4S] cluster</name>
        <dbReference type="ChEBI" id="CHEBI:49883"/>
    </ligand>
</feature>
<feature type="binding site" evidence="7 11">
    <location>
        <position position="400"/>
    </location>
    <ligand>
        <name>[4Fe-4S] cluster</name>
        <dbReference type="ChEBI" id="CHEBI:49883"/>
    </ligand>
</feature>
<keyword evidence="3 7" id="KW-0328">Glycosyltransferase</keyword>
<feature type="active site" description="Nucleophile" evidence="7 9">
    <location>
        <position position="18"/>
    </location>
</feature>
<dbReference type="GO" id="GO:0000287">
    <property type="term" value="F:magnesium ion binding"/>
    <property type="evidence" value="ECO:0007669"/>
    <property type="project" value="UniProtKB-UniRule"/>
</dbReference>
<evidence type="ECO:0000256" key="5">
    <source>
        <dbReference type="ARBA" id="ARBA00022755"/>
    </source>
</evidence>
<keyword evidence="7 11" id="KW-0411">Iron-sulfur</keyword>
<evidence type="ECO:0000256" key="11">
    <source>
        <dbReference type="PIRSR" id="PIRSR000485-3"/>
    </source>
</evidence>
<dbReference type="NCBIfam" id="TIGR01134">
    <property type="entry name" value="purF"/>
    <property type="match status" value="1"/>
</dbReference>
<accession>A0AA44BCY8</accession>
<proteinExistence type="inferred from homology"/>
<feature type="domain" description="Glutamine amidotransferase type-2" evidence="12">
    <location>
        <begin position="18"/>
        <end position="238"/>
    </location>
</feature>
<comment type="function">
    <text evidence="7">Catalyzes the formation of phosphoribosylamine from phosphoribosylpyrophosphate (PRPP) and glutamine.</text>
</comment>
<dbReference type="Gene3D" id="3.40.50.2020">
    <property type="match status" value="1"/>
</dbReference>
<comment type="cofactor">
    <cofactor evidence="7 10">
        <name>Mg(2+)</name>
        <dbReference type="ChEBI" id="CHEBI:18420"/>
    </cofactor>
    <text evidence="7 10">Binds 1 Mg(2+) ion per subunit.</text>
</comment>
<sequence>MKNFQQQDFTDEKLKEECGVVGIYKNDAMLSKYLYYGLYTLQHRGEESAGIAVSDGARTEYHKGMGLVPEVFNDDILAKMKGNVGIGHVRYSTSGESYVENAQPLVVRYRGGSIALAHNGNLVNGEKIRRSLEDDGVVFQTSIDTEVIVNLLARYSSDGTVESVKRTLDLVKGAYALVIMKENELIGVRDPLGLRPLSLGQFADGGYVLASETCAFDVMDAEFVREVEPGEMIRITKEGLESIQYKKLEKRASCIFEYIYFARPDSVLDGVSVYEARLNAGKILAKEHPVKADMVAPVPDSSIPAALGYAQASGIPYGDALMKNKYIGRTFIQPEQSLREIAVKLKLIPFRENIKGKSIVIIDDSIVRGTTSRRIVHSLKKAGAREVHVRISSPPVVGSCYFGIDTPHRRSLIAATQNVEEIRKTIGADSLGFISIDGLTESIGTHRDRFCLACFDQKYPMDVKEQQKANGDGPEKTFNRLQP</sequence>
<evidence type="ECO:0000256" key="6">
    <source>
        <dbReference type="ARBA" id="ARBA00022962"/>
    </source>
</evidence>
<organism evidence="13 14">
    <name type="scientific">Isachenkonia alkalipeptolytica</name>
    <dbReference type="NCBI Taxonomy" id="2565777"/>
    <lineage>
        <taxon>Bacteria</taxon>
        <taxon>Bacillati</taxon>
        <taxon>Bacillota</taxon>
        <taxon>Clostridia</taxon>
        <taxon>Eubacteriales</taxon>
        <taxon>Clostridiaceae</taxon>
        <taxon>Isachenkonia</taxon>
    </lineage>
</organism>
<dbReference type="GO" id="GO:0051539">
    <property type="term" value="F:4 iron, 4 sulfur cluster binding"/>
    <property type="evidence" value="ECO:0007669"/>
    <property type="project" value="UniProtKB-KW"/>
</dbReference>
<evidence type="ECO:0000259" key="12">
    <source>
        <dbReference type="PROSITE" id="PS51278"/>
    </source>
</evidence>
<evidence type="ECO:0000256" key="9">
    <source>
        <dbReference type="PIRSR" id="PIRSR000485-1"/>
    </source>
</evidence>
<evidence type="ECO:0000256" key="8">
    <source>
        <dbReference type="PIRNR" id="PIRNR000485"/>
    </source>
</evidence>
<evidence type="ECO:0000256" key="1">
    <source>
        <dbReference type="ARBA" id="ARBA00005209"/>
    </source>
</evidence>